<dbReference type="Gene3D" id="1.10.10.800">
    <property type="match status" value="1"/>
</dbReference>
<accession>A0A848K6X8</accession>
<dbReference type="SUPFAM" id="SSF53474">
    <property type="entry name" value="alpha/beta-Hydrolases"/>
    <property type="match status" value="1"/>
</dbReference>
<comment type="similarity">
    <text evidence="2">Belongs to the AB hydrolase superfamily. FUS2 hydrolase family.</text>
</comment>
<protein>
    <submittedName>
        <fullName evidence="4">Alpha/beta hydrolase</fullName>
    </submittedName>
</protein>
<dbReference type="InterPro" id="IPR029058">
    <property type="entry name" value="AB_hydrolase_fold"/>
</dbReference>
<dbReference type="PANTHER" id="PTHR22946:SF9">
    <property type="entry name" value="POLYKETIDE TRANSFERASE AF380"/>
    <property type="match status" value="1"/>
</dbReference>
<name>A0A848K6X8_9NOCA</name>
<keyword evidence="5" id="KW-1185">Reference proteome</keyword>
<dbReference type="InterPro" id="IPR000073">
    <property type="entry name" value="AB_hydrolase_1"/>
</dbReference>
<dbReference type="Pfam" id="PF00561">
    <property type="entry name" value="Abhydrolase_1"/>
    <property type="match status" value="1"/>
</dbReference>
<evidence type="ECO:0000256" key="1">
    <source>
        <dbReference type="ARBA" id="ARBA00022801"/>
    </source>
</evidence>
<keyword evidence="1 4" id="KW-0378">Hydrolase</keyword>
<evidence type="ECO:0000259" key="3">
    <source>
        <dbReference type="Pfam" id="PF00561"/>
    </source>
</evidence>
<evidence type="ECO:0000256" key="2">
    <source>
        <dbReference type="ARBA" id="ARBA00038115"/>
    </source>
</evidence>
<dbReference type="Proteomes" id="UP000535543">
    <property type="component" value="Unassembled WGS sequence"/>
</dbReference>
<gene>
    <name evidence="4" type="ORF">FGL95_03695</name>
</gene>
<evidence type="ECO:0000313" key="4">
    <source>
        <dbReference type="EMBL" id="NMN94139.1"/>
    </source>
</evidence>
<dbReference type="GO" id="GO:0052689">
    <property type="term" value="F:carboxylic ester hydrolase activity"/>
    <property type="evidence" value="ECO:0007669"/>
    <property type="project" value="UniProtKB-ARBA"/>
</dbReference>
<reference evidence="4 5" key="1">
    <citation type="submission" date="2019-05" db="EMBL/GenBank/DDBJ databases">
        <authorList>
            <person name="Lee S.D."/>
        </authorList>
    </citation>
    <scope>NUCLEOTIDE SEQUENCE [LARGE SCALE GENOMIC DNA]</scope>
    <source>
        <strain evidence="4 5">YC2-7</strain>
    </source>
</reference>
<comment type="caution">
    <text evidence="4">The sequence shown here is derived from an EMBL/GenBank/DDBJ whole genome shotgun (WGS) entry which is preliminary data.</text>
</comment>
<dbReference type="InterPro" id="IPR050261">
    <property type="entry name" value="FrsA_esterase"/>
</dbReference>
<dbReference type="RefSeq" id="WP_169584829.1">
    <property type="nucleotide sequence ID" value="NZ_VCQU01000001.1"/>
</dbReference>
<organism evidence="4 5">
    <name type="scientific">Antrihabitans stalactiti</name>
    <dbReference type="NCBI Taxonomy" id="2584121"/>
    <lineage>
        <taxon>Bacteria</taxon>
        <taxon>Bacillati</taxon>
        <taxon>Actinomycetota</taxon>
        <taxon>Actinomycetes</taxon>
        <taxon>Mycobacteriales</taxon>
        <taxon>Nocardiaceae</taxon>
        <taxon>Antrihabitans</taxon>
    </lineage>
</organism>
<reference evidence="4 5" key="2">
    <citation type="submission" date="2020-06" db="EMBL/GenBank/DDBJ databases">
        <title>Antribacter stalactiti gen. nov., sp. nov., a new member of the family Nacardiaceae isolated from a cave.</title>
        <authorList>
            <person name="Kim I.S."/>
        </authorList>
    </citation>
    <scope>NUCLEOTIDE SEQUENCE [LARGE SCALE GENOMIC DNA]</scope>
    <source>
        <strain evidence="4 5">YC2-7</strain>
    </source>
</reference>
<evidence type="ECO:0000313" key="5">
    <source>
        <dbReference type="Proteomes" id="UP000535543"/>
    </source>
</evidence>
<dbReference type="AlphaFoldDB" id="A0A848K6X8"/>
<dbReference type="EMBL" id="VCQU01000001">
    <property type="protein sequence ID" value="NMN94139.1"/>
    <property type="molecule type" value="Genomic_DNA"/>
</dbReference>
<sequence>MTRHDRTFSSDGTTCAAWHFPAVDDRLAGPAGRPAVVLAHGLGGTKDSGLAPFAEAFAAAGLDALVFDYRGFGESEGSARQRVSLTGQADDYRAAIAAAGRLPGVDPQRIVLWGVSLAGGHVLTVAADRNDIAAVVALVPMVDGMAAAVHATKSHRPSELARAAALGLTSKLSAASGRGPRMMPIVARPGEVGALTLAGTLEDYLSIAGPSWRNEIAADVSLELGSRAPAKAAKRITAPVLVQIADFDRSAPPYPAAKAAFAARAEVRHYPGDHFDLFPGKPFHEAAVKHAVRFLTRHLSADVTPSSRAQGEP</sequence>
<feature type="domain" description="AB hydrolase-1" evidence="3">
    <location>
        <begin position="34"/>
        <end position="163"/>
    </location>
</feature>
<dbReference type="Gene3D" id="3.40.50.1820">
    <property type="entry name" value="alpha/beta hydrolase"/>
    <property type="match status" value="1"/>
</dbReference>
<dbReference type="PANTHER" id="PTHR22946">
    <property type="entry name" value="DIENELACTONE HYDROLASE DOMAIN-CONTAINING PROTEIN-RELATED"/>
    <property type="match status" value="1"/>
</dbReference>
<proteinExistence type="inferred from homology"/>